<comment type="subcellular location">
    <subcellularLocation>
        <location evidence="2">Cytoplasm</location>
    </subcellularLocation>
</comment>
<dbReference type="Proteomes" id="UP001203687">
    <property type="component" value="Unassembled WGS sequence"/>
</dbReference>
<comment type="similarity">
    <text evidence="1 2">Belongs to the CutC family.</text>
</comment>
<reference evidence="3" key="1">
    <citation type="submission" date="2022-04" db="EMBL/GenBank/DDBJ databases">
        <authorList>
            <person name="Ren T."/>
        </authorList>
    </citation>
    <scope>NUCLEOTIDE SEQUENCE</scope>
    <source>
        <strain evidence="3">F63249</strain>
    </source>
</reference>
<name>A0ABT0HAP4_9FLAO</name>
<dbReference type="Pfam" id="PF03932">
    <property type="entry name" value="CutC"/>
    <property type="match status" value="1"/>
</dbReference>
<dbReference type="Gene3D" id="3.20.20.380">
    <property type="entry name" value="Copper homeostasis (CutC) domain"/>
    <property type="match status" value="1"/>
</dbReference>
<sequence length="235" mass="25676">MLLEICANSYQSAKHAQDAGADRIELCSELAVGGITPSYGVIKQVVSELDIETYVLIRPRSGNFCYSEKEFEVIKNDIQICKTIGCHGIVSGVLKNDNSIDIERTRELIELSKPLPFTFHRAFDLVQNPKEALEQLIVLGANRILTSGQQPKAIAGIALLKMLKQHAQNRIIILAGSGISSENAAAFKTAGLDEIHASASELISTESSEYFSNTPQTVSSLTEIKAILKAIRYEL</sequence>
<accession>A0ABT0HAP4</accession>
<keyword evidence="4" id="KW-1185">Reference proteome</keyword>
<organism evidence="3 4">
    <name type="scientific">Psychroserpens algicola</name>
    <dbReference type="NCBI Taxonomy" id="1719034"/>
    <lineage>
        <taxon>Bacteria</taxon>
        <taxon>Pseudomonadati</taxon>
        <taxon>Bacteroidota</taxon>
        <taxon>Flavobacteriia</taxon>
        <taxon>Flavobacteriales</taxon>
        <taxon>Flavobacteriaceae</taxon>
        <taxon>Psychroserpens</taxon>
    </lineage>
</organism>
<gene>
    <name evidence="2" type="primary">cutC</name>
    <name evidence="3" type="ORF">MUY34_10750</name>
</gene>
<dbReference type="EMBL" id="JALPQF010000010">
    <property type="protein sequence ID" value="MCK8481104.1"/>
    <property type="molecule type" value="Genomic_DNA"/>
</dbReference>
<protein>
    <recommendedName>
        <fullName evidence="2">PF03932 family protein CutC</fullName>
    </recommendedName>
</protein>
<dbReference type="HAMAP" id="MF_00795">
    <property type="entry name" value="CutC"/>
    <property type="match status" value="1"/>
</dbReference>
<dbReference type="InterPro" id="IPR036822">
    <property type="entry name" value="CutC-like_dom_sf"/>
</dbReference>
<evidence type="ECO:0000313" key="3">
    <source>
        <dbReference type="EMBL" id="MCK8481104.1"/>
    </source>
</evidence>
<dbReference type="SUPFAM" id="SSF110395">
    <property type="entry name" value="CutC-like"/>
    <property type="match status" value="1"/>
</dbReference>
<dbReference type="RefSeq" id="WP_248413111.1">
    <property type="nucleotide sequence ID" value="NZ_JALPQF010000010.1"/>
</dbReference>
<dbReference type="InterPro" id="IPR005627">
    <property type="entry name" value="CutC-like"/>
</dbReference>
<dbReference type="PANTHER" id="PTHR12598">
    <property type="entry name" value="COPPER HOMEOSTASIS PROTEIN CUTC"/>
    <property type="match status" value="1"/>
</dbReference>
<dbReference type="PANTHER" id="PTHR12598:SF0">
    <property type="entry name" value="COPPER HOMEOSTASIS PROTEIN CUTC HOMOLOG"/>
    <property type="match status" value="1"/>
</dbReference>
<proteinExistence type="inferred from homology"/>
<keyword evidence="2" id="KW-0963">Cytoplasm</keyword>
<comment type="caution">
    <text evidence="2">Once thought to be involved in copper homeostasis, experiments in E.coli have shown this is not the case.</text>
</comment>
<comment type="caution">
    <text evidence="3">The sequence shown here is derived from an EMBL/GenBank/DDBJ whole genome shotgun (WGS) entry which is preliminary data.</text>
</comment>
<evidence type="ECO:0000256" key="2">
    <source>
        <dbReference type="HAMAP-Rule" id="MF_00795"/>
    </source>
</evidence>
<evidence type="ECO:0000313" key="4">
    <source>
        <dbReference type="Proteomes" id="UP001203687"/>
    </source>
</evidence>
<evidence type="ECO:0000256" key="1">
    <source>
        <dbReference type="ARBA" id="ARBA00007768"/>
    </source>
</evidence>